<feature type="signal peptide" evidence="1">
    <location>
        <begin position="1"/>
        <end position="18"/>
    </location>
</feature>
<name>A0A1I8ACP6_9BILA</name>
<protein>
    <submittedName>
        <fullName evidence="3">Cystatin domain-containing protein</fullName>
    </submittedName>
</protein>
<keyword evidence="2" id="KW-1185">Reference proteome</keyword>
<feature type="chain" id="PRO_5009314525" evidence="1">
    <location>
        <begin position="19"/>
        <end position="136"/>
    </location>
</feature>
<evidence type="ECO:0000256" key="1">
    <source>
        <dbReference type="SAM" id="SignalP"/>
    </source>
</evidence>
<reference evidence="3" key="1">
    <citation type="submission" date="2016-11" db="UniProtKB">
        <authorList>
            <consortium name="WormBaseParasite"/>
        </authorList>
    </citation>
    <scope>IDENTIFICATION</scope>
</reference>
<keyword evidence="1" id="KW-0732">Signal</keyword>
<dbReference type="WBParaSite" id="L893_g4097.t1">
    <property type="protein sequence ID" value="L893_g4097.t1"/>
    <property type="gene ID" value="L893_g4097"/>
</dbReference>
<dbReference type="Proteomes" id="UP000095287">
    <property type="component" value="Unplaced"/>
</dbReference>
<sequence length="136" mass="14670">MITSPLLFFVLLFIPIFGESDSGSSWVMGDGSSWVMDGGQSSSDDDNAAFLIQPPPIMSYSADEIGNDPEILVAAKAALRKEGKSTTGLKIVSATSQILGSRYTIKFKYAEGGNAVHEMTVNDSPWNNKLTVEEFN</sequence>
<evidence type="ECO:0000313" key="3">
    <source>
        <dbReference type="WBParaSite" id="L893_g4097.t1"/>
    </source>
</evidence>
<organism evidence="2 3">
    <name type="scientific">Steinernema glaseri</name>
    <dbReference type="NCBI Taxonomy" id="37863"/>
    <lineage>
        <taxon>Eukaryota</taxon>
        <taxon>Metazoa</taxon>
        <taxon>Ecdysozoa</taxon>
        <taxon>Nematoda</taxon>
        <taxon>Chromadorea</taxon>
        <taxon>Rhabditida</taxon>
        <taxon>Tylenchina</taxon>
        <taxon>Panagrolaimomorpha</taxon>
        <taxon>Strongyloidoidea</taxon>
        <taxon>Steinernematidae</taxon>
        <taxon>Steinernema</taxon>
    </lineage>
</organism>
<proteinExistence type="predicted"/>
<dbReference type="AlphaFoldDB" id="A0A1I8ACP6"/>
<accession>A0A1I8ACP6</accession>
<evidence type="ECO:0000313" key="2">
    <source>
        <dbReference type="Proteomes" id="UP000095287"/>
    </source>
</evidence>